<keyword evidence="1" id="KW-0472">Membrane</keyword>
<sequence>MYTTIINKNWKKKLFEKYHKQNESLIQLNHYFNFILFYHNIKIMAFLFICVCFTKSWGCEVGFNSIISIKKNFKISLQNTVQFYAFCKPLKSILINCANLLNLRKITKNQLVKSAIKNDINA</sequence>
<organism evidence="2 3">
    <name type="scientific">Brachionus plicatilis</name>
    <name type="common">Marine rotifer</name>
    <name type="synonym">Brachionus muelleri</name>
    <dbReference type="NCBI Taxonomy" id="10195"/>
    <lineage>
        <taxon>Eukaryota</taxon>
        <taxon>Metazoa</taxon>
        <taxon>Spiralia</taxon>
        <taxon>Gnathifera</taxon>
        <taxon>Rotifera</taxon>
        <taxon>Eurotatoria</taxon>
        <taxon>Monogononta</taxon>
        <taxon>Pseudotrocha</taxon>
        <taxon>Ploima</taxon>
        <taxon>Brachionidae</taxon>
        <taxon>Brachionus</taxon>
    </lineage>
</organism>
<evidence type="ECO:0000313" key="2">
    <source>
        <dbReference type="EMBL" id="RMZ99053.1"/>
    </source>
</evidence>
<keyword evidence="1" id="KW-0812">Transmembrane</keyword>
<dbReference type="Proteomes" id="UP000276133">
    <property type="component" value="Unassembled WGS sequence"/>
</dbReference>
<feature type="transmembrane region" description="Helical" evidence="1">
    <location>
        <begin position="31"/>
        <end position="53"/>
    </location>
</feature>
<gene>
    <name evidence="2" type="ORF">BpHYR1_002997</name>
</gene>
<reference evidence="2 3" key="1">
    <citation type="journal article" date="2018" name="Sci. Rep.">
        <title>Genomic signatures of local adaptation to the degree of environmental predictability in rotifers.</title>
        <authorList>
            <person name="Franch-Gras L."/>
            <person name="Hahn C."/>
            <person name="Garcia-Roger E.M."/>
            <person name="Carmona M.J."/>
            <person name="Serra M."/>
            <person name="Gomez A."/>
        </authorList>
    </citation>
    <scope>NUCLEOTIDE SEQUENCE [LARGE SCALE GENOMIC DNA]</scope>
    <source>
        <strain evidence="2">HYR1</strain>
    </source>
</reference>
<comment type="caution">
    <text evidence="2">The sequence shown here is derived from an EMBL/GenBank/DDBJ whole genome shotgun (WGS) entry which is preliminary data.</text>
</comment>
<dbReference type="AlphaFoldDB" id="A0A3M7PJ81"/>
<name>A0A3M7PJ81_BRAPC</name>
<dbReference type="EMBL" id="REGN01010438">
    <property type="protein sequence ID" value="RMZ99053.1"/>
    <property type="molecule type" value="Genomic_DNA"/>
</dbReference>
<keyword evidence="1" id="KW-1133">Transmembrane helix</keyword>
<keyword evidence="3" id="KW-1185">Reference proteome</keyword>
<protein>
    <submittedName>
        <fullName evidence="2">Uncharacterized protein</fullName>
    </submittedName>
</protein>
<evidence type="ECO:0000256" key="1">
    <source>
        <dbReference type="SAM" id="Phobius"/>
    </source>
</evidence>
<evidence type="ECO:0000313" key="3">
    <source>
        <dbReference type="Proteomes" id="UP000276133"/>
    </source>
</evidence>
<accession>A0A3M7PJ81</accession>
<proteinExistence type="predicted"/>